<dbReference type="SMART" id="SM00849">
    <property type="entry name" value="Lactamase_B"/>
    <property type="match status" value="1"/>
</dbReference>
<dbReference type="CDD" id="cd07735">
    <property type="entry name" value="class_II_PDE_MBL-fold"/>
    <property type="match status" value="1"/>
</dbReference>
<comment type="caution">
    <text evidence="2">The sequence shown here is derived from an EMBL/GenBank/DDBJ whole genome shotgun (WGS) entry which is preliminary data.</text>
</comment>
<dbReference type="PRINTS" id="PR00388">
    <property type="entry name" value="PDIESTERASE2"/>
</dbReference>
<feature type="domain" description="Metallo-beta-lactamase" evidence="1">
    <location>
        <begin position="18"/>
        <end position="224"/>
    </location>
</feature>
<dbReference type="Gene3D" id="3.60.15.10">
    <property type="entry name" value="Ribonuclease Z/Hydroxyacylglutathione hydrolase-like"/>
    <property type="match status" value="1"/>
</dbReference>
<dbReference type="Proteomes" id="UP000292136">
    <property type="component" value="Unassembled WGS sequence"/>
</dbReference>
<evidence type="ECO:0000313" key="2">
    <source>
        <dbReference type="EMBL" id="RZT75856.1"/>
    </source>
</evidence>
<accession>A0ABY0IP51</accession>
<dbReference type="InterPro" id="IPR000396">
    <property type="entry name" value="Pdiesterase2"/>
</dbReference>
<keyword evidence="3" id="KW-1185">Reference proteome</keyword>
<dbReference type="InterPro" id="IPR036866">
    <property type="entry name" value="RibonucZ/Hydroxyglut_hydro"/>
</dbReference>
<proteinExistence type="predicted"/>
<dbReference type="EMBL" id="SHKM01000003">
    <property type="protein sequence ID" value="RZT75856.1"/>
    <property type="molecule type" value="Genomic_DNA"/>
</dbReference>
<dbReference type="RefSeq" id="WP_130460120.1">
    <property type="nucleotide sequence ID" value="NZ_SHKM01000003.1"/>
</dbReference>
<sequence length="257" mass="28181">MKIRILGCSGGIGGRHLRTTSMLVDHDVLVDAGTGVADLSLAELGAIDHIFLTHSHLDHIASLPLLIDTVMDMRIGRPVTVHASEATLAILRQHVFNWLVWPDFSEIPSRETPCLQFQAMELGQRVDLGCGRSITALPAEHTVPAVGYLLDSGSNSLAFSGDTTSNDSFWPRVNEVANLRYLIIETAFSNKERALAIASKHLCPSLLAEELAKLARPAEVFITHLKPGQIEQTMQEIEEGVAGFKPRMLQNNQVFEL</sequence>
<dbReference type="PANTHER" id="PTHR42663:SF6">
    <property type="entry name" value="HYDROLASE C777.06C-RELATED"/>
    <property type="match status" value="1"/>
</dbReference>
<name>A0ABY0IP51_9RHOO</name>
<organism evidence="2 3">
    <name type="scientific">Azospira oryzae</name>
    <dbReference type="NCBI Taxonomy" id="146939"/>
    <lineage>
        <taxon>Bacteria</taxon>
        <taxon>Pseudomonadati</taxon>
        <taxon>Pseudomonadota</taxon>
        <taxon>Betaproteobacteria</taxon>
        <taxon>Rhodocyclales</taxon>
        <taxon>Rhodocyclaceae</taxon>
        <taxon>Azospira</taxon>
    </lineage>
</organism>
<dbReference type="Pfam" id="PF12706">
    <property type="entry name" value="Lactamase_B_2"/>
    <property type="match status" value="1"/>
</dbReference>
<protein>
    <submittedName>
        <fullName evidence="2">Ribonuclease BN (tRNA processing enzyme)</fullName>
    </submittedName>
</protein>
<dbReference type="SUPFAM" id="SSF56281">
    <property type="entry name" value="Metallo-hydrolase/oxidoreductase"/>
    <property type="match status" value="1"/>
</dbReference>
<gene>
    <name evidence="2" type="ORF">EV678_3043</name>
</gene>
<reference evidence="2 3" key="1">
    <citation type="submission" date="2019-02" db="EMBL/GenBank/DDBJ databases">
        <title>Genomic Encyclopedia of Type Strains, Phase IV (KMG-IV): sequencing the most valuable type-strain genomes for metagenomic binning, comparative biology and taxonomic classification.</title>
        <authorList>
            <person name="Goeker M."/>
        </authorList>
    </citation>
    <scope>NUCLEOTIDE SEQUENCE [LARGE SCALE GENOMIC DNA]</scope>
    <source>
        <strain evidence="2 3">DSM 21223</strain>
    </source>
</reference>
<evidence type="ECO:0000313" key="3">
    <source>
        <dbReference type="Proteomes" id="UP000292136"/>
    </source>
</evidence>
<dbReference type="InterPro" id="IPR001279">
    <property type="entry name" value="Metallo-B-lactamas"/>
</dbReference>
<dbReference type="PANTHER" id="PTHR42663">
    <property type="entry name" value="HYDROLASE C777.06C-RELATED-RELATED"/>
    <property type="match status" value="1"/>
</dbReference>
<evidence type="ECO:0000259" key="1">
    <source>
        <dbReference type="SMART" id="SM00849"/>
    </source>
</evidence>